<name>A0AAT9FMT0_9BACT</name>
<dbReference type="CDD" id="cd06223">
    <property type="entry name" value="PRTases_typeI"/>
    <property type="match status" value="1"/>
</dbReference>
<dbReference type="AlphaFoldDB" id="A0AAT9FMT0"/>
<evidence type="ECO:0000256" key="7">
    <source>
        <dbReference type="ARBA" id="ARBA00022679"/>
    </source>
</evidence>
<keyword evidence="6 15" id="KW-0328">Glycosyltransferase</keyword>
<dbReference type="PANTHER" id="PTHR32315:SF4">
    <property type="entry name" value="URACIL PHOSPHORIBOSYLTRANSFERASE, CHLOROPLASTIC"/>
    <property type="match status" value="1"/>
</dbReference>
<evidence type="ECO:0000256" key="8">
    <source>
        <dbReference type="ARBA" id="ARBA00022741"/>
    </source>
</evidence>
<dbReference type="GO" id="GO:0004845">
    <property type="term" value="F:uracil phosphoribosyltransferase activity"/>
    <property type="evidence" value="ECO:0007669"/>
    <property type="project" value="UniProtKB-UniRule"/>
</dbReference>
<dbReference type="GO" id="GO:0005525">
    <property type="term" value="F:GTP binding"/>
    <property type="evidence" value="ECO:0007669"/>
    <property type="project" value="UniProtKB-KW"/>
</dbReference>
<dbReference type="GO" id="GO:0006223">
    <property type="term" value="P:uracil salvage"/>
    <property type="evidence" value="ECO:0007669"/>
    <property type="project" value="InterPro"/>
</dbReference>
<evidence type="ECO:0000256" key="3">
    <source>
        <dbReference type="ARBA" id="ARBA00009516"/>
    </source>
</evidence>
<dbReference type="KEGG" id="osu:NT6N_23050"/>
<evidence type="ECO:0000256" key="2">
    <source>
        <dbReference type="ARBA" id="ARBA00005180"/>
    </source>
</evidence>
<evidence type="ECO:0000256" key="11">
    <source>
        <dbReference type="ARBA" id="ARBA00056901"/>
    </source>
</evidence>
<evidence type="ECO:0000313" key="15">
    <source>
        <dbReference type="EMBL" id="BDS07265.1"/>
    </source>
</evidence>
<evidence type="ECO:0000256" key="10">
    <source>
        <dbReference type="ARBA" id="ARBA00052919"/>
    </source>
</evidence>
<evidence type="ECO:0000256" key="1">
    <source>
        <dbReference type="ARBA" id="ARBA00001946"/>
    </source>
</evidence>
<comment type="pathway">
    <text evidence="2">Pyrimidine metabolism; UMP biosynthesis via salvage pathway; UMP from uracil: step 1/1.</text>
</comment>
<dbReference type="FunFam" id="3.40.50.2020:FF:000003">
    <property type="entry name" value="Uracil phosphoribosyltransferase"/>
    <property type="match status" value="1"/>
</dbReference>
<keyword evidence="9" id="KW-0342">GTP-binding</keyword>
<dbReference type="SUPFAM" id="SSF53271">
    <property type="entry name" value="PRTase-like"/>
    <property type="match status" value="1"/>
</dbReference>
<dbReference type="EC" id="2.4.2.9" evidence="4 13"/>
<evidence type="ECO:0000256" key="13">
    <source>
        <dbReference type="NCBIfam" id="TIGR01091"/>
    </source>
</evidence>
<dbReference type="PANTHER" id="PTHR32315">
    <property type="entry name" value="ADENINE PHOSPHORIBOSYLTRANSFERASE"/>
    <property type="match status" value="1"/>
</dbReference>
<dbReference type="NCBIfam" id="NF001097">
    <property type="entry name" value="PRK00129.1"/>
    <property type="match status" value="1"/>
</dbReference>
<evidence type="ECO:0000256" key="9">
    <source>
        <dbReference type="ARBA" id="ARBA00023134"/>
    </source>
</evidence>
<comment type="function">
    <text evidence="11">Catalyzes the conversion of uracil and 5-phospho-alpha-D-ribose 1-diphosphate (PRPP) to UMP and diphosphate.</text>
</comment>
<comment type="similarity">
    <text evidence="3">Belongs to the UPRTase family.</text>
</comment>
<dbReference type="InterPro" id="IPR000836">
    <property type="entry name" value="PRTase_dom"/>
</dbReference>
<evidence type="ECO:0000259" key="14">
    <source>
        <dbReference type="Pfam" id="PF14681"/>
    </source>
</evidence>
<evidence type="ECO:0000256" key="5">
    <source>
        <dbReference type="ARBA" id="ARBA00022533"/>
    </source>
</evidence>
<reference evidence="15" key="1">
    <citation type="submission" date="2024-07" db="EMBL/GenBank/DDBJ databases">
        <title>Complete genome sequence of Verrucomicrobiaceae bacterium NT6N.</title>
        <authorList>
            <person name="Huang C."/>
            <person name="Takami H."/>
            <person name="Hamasaki K."/>
        </authorList>
    </citation>
    <scope>NUCLEOTIDE SEQUENCE</scope>
    <source>
        <strain evidence="15">NT6N</strain>
    </source>
</reference>
<dbReference type="Pfam" id="PF14681">
    <property type="entry name" value="UPRTase"/>
    <property type="match status" value="1"/>
</dbReference>
<dbReference type="InterPro" id="IPR029057">
    <property type="entry name" value="PRTase-like"/>
</dbReference>
<evidence type="ECO:0000256" key="12">
    <source>
        <dbReference type="ARBA" id="ARBA00072146"/>
    </source>
</evidence>
<keyword evidence="7" id="KW-0808">Transferase</keyword>
<dbReference type="Gene3D" id="3.40.50.2020">
    <property type="match status" value="1"/>
</dbReference>
<dbReference type="InterPro" id="IPR050054">
    <property type="entry name" value="UPRTase/APRTase"/>
</dbReference>
<feature type="domain" description="Phosphoribosyltransferase" evidence="14">
    <location>
        <begin position="1"/>
        <end position="192"/>
    </location>
</feature>
<gene>
    <name evidence="15" type="primary">upp</name>
    <name evidence="15" type="ORF">NT6N_23050</name>
</gene>
<dbReference type="InterPro" id="IPR005765">
    <property type="entry name" value="UPRT"/>
</dbReference>
<proteinExistence type="inferred from homology"/>
<comment type="cofactor">
    <cofactor evidence="1">
        <name>Mg(2+)</name>
        <dbReference type="ChEBI" id="CHEBI:18420"/>
    </cofactor>
</comment>
<protein>
    <recommendedName>
        <fullName evidence="12 13">Uracil phosphoribosyltransferase</fullName>
        <ecNumber evidence="4 13">2.4.2.9</ecNumber>
    </recommendedName>
</protein>
<comment type="catalytic activity">
    <reaction evidence="10">
        <text>UMP + diphosphate = 5-phospho-alpha-D-ribose 1-diphosphate + uracil</text>
        <dbReference type="Rhea" id="RHEA:13017"/>
        <dbReference type="ChEBI" id="CHEBI:17568"/>
        <dbReference type="ChEBI" id="CHEBI:33019"/>
        <dbReference type="ChEBI" id="CHEBI:57865"/>
        <dbReference type="ChEBI" id="CHEBI:58017"/>
        <dbReference type="EC" id="2.4.2.9"/>
    </reaction>
</comment>
<sequence>MARLRQQDCPTSQFRTYVQEIAQMMVPDVTANLFTLPTQVQTPLEITTGRKLERDIILVPILRAGLGMLEGFLRLLPESSVAHIGMARNENTLDPESYYFNAPVNLADADIIVLDPMLATGGSASAAISELKKRGAKHLRFACLVAAPEGLERLNSDHSDVPVYYPALDSRLNEHGYILPGLGDAGDRIFGTVQG</sequence>
<dbReference type="GO" id="GO:0005737">
    <property type="term" value="C:cytoplasm"/>
    <property type="evidence" value="ECO:0007669"/>
    <property type="project" value="UniProtKB-ARBA"/>
</dbReference>
<dbReference type="EMBL" id="AP026866">
    <property type="protein sequence ID" value="BDS07265.1"/>
    <property type="molecule type" value="Genomic_DNA"/>
</dbReference>
<accession>A0AAT9FMT0</accession>
<organism evidence="15">
    <name type="scientific">Oceaniferula spumae</name>
    <dbReference type="NCBI Taxonomy" id="2979115"/>
    <lineage>
        <taxon>Bacteria</taxon>
        <taxon>Pseudomonadati</taxon>
        <taxon>Verrucomicrobiota</taxon>
        <taxon>Verrucomicrobiia</taxon>
        <taxon>Verrucomicrobiales</taxon>
        <taxon>Verrucomicrobiaceae</taxon>
        <taxon>Oceaniferula</taxon>
    </lineage>
</organism>
<evidence type="ECO:0000256" key="4">
    <source>
        <dbReference type="ARBA" id="ARBA00011894"/>
    </source>
</evidence>
<keyword evidence="5" id="KW-0021">Allosteric enzyme</keyword>
<dbReference type="NCBIfam" id="TIGR01091">
    <property type="entry name" value="upp"/>
    <property type="match status" value="1"/>
</dbReference>
<keyword evidence="8" id="KW-0547">Nucleotide-binding</keyword>
<evidence type="ECO:0000256" key="6">
    <source>
        <dbReference type="ARBA" id="ARBA00022676"/>
    </source>
</evidence>